<dbReference type="GO" id="GO:0042277">
    <property type="term" value="F:peptide binding"/>
    <property type="evidence" value="ECO:0007669"/>
    <property type="project" value="TreeGrafter"/>
</dbReference>
<dbReference type="Gene3D" id="1.10.390.10">
    <property type="entry name" value="Neutral Protease Domain 2"/>
    <property type="match status" value="1"/>
</dbReference>
<keyword evidence="2 11" id="KW-0031">Aminopeptidase</keyword>
<name>A0A4U0WL49_9PEZI</name>
<evidence type="ECO:0000256" key="1">
    <source>
        <dbReference type="ARBA" id="ARBA00010136"/>
    </source>
</evidence>
<dbReference type="EC" id="3.4.11.-" evidence="11"/>
<dbReference type="InterPro" id="IPR045357">
    <property type="entry name" value="Aminopeptidase_N-like_N"/>
</dbReference>
<evidence type="ECO:0000256" key="9">
    <source>
        <dbReference type="PIRSR" id="PIRSR634016-3"/>
    </source>
</evidence>
<dbReference type="InterPro" id="IPR050344">
    <property type="entry name" value="Peptidase_M1_aminopeptidases"/>
</dbReference>
<keyword evidence="7 11" id="KW-0482">Metalloprotease</keyword>
<dbReference type="SUPFAM" id="SSF63737">
    <property type="entry name" value="Leukotriene A4 hydrolase N-terminal domain"/>
    <property type="match status" value="1"/>
</dbReference>
<evidence type="ECO:0000259" key="13">
    <source>
        <dbReference type="Pfam" id="PF11838"/>
    </source>
</evidence>
<dbReference type="CDD" id="cd09601">
    <property type="entry name" value="M1_APN-Q_like"/>
    <property type="match status" value="1"/>
</dbReference>
<dbReference type="InterPro" id="IPR042097">
    <property type="entry name" value="Aminopeptidase_N-like_N_sf"/>
</dbReference>
<dbReference type="FunFam" id="1.25.50.20:FF:000002">
    <property type="entry name" value="Aminopeptidase"/>
    <property type="match status" value="1"/>
</dbReference>
<comment type="similarity">
    <text evidence="1 11">Belongs to the peptidase M1 family.</text>
</comment>
<feature type="domain" description="Aminopeptidase N-like N-terminal" evidence="14">
    <location>
        <begin position="14"/>
        <end position="213"/>
    </location>
</feature>
<evidence type="ECO:0000256" key="6">
    <source>
        <dbReference type="ARBA" id="ARBA00022833"/>
    </source>
</evidence>
<keyword evidence="6 9" id="KW-0862">Zinc</keyword>
<keyword evidence="16" id="KW-1185">Reference proteome</keyword>
<gene>
    <name evidence="15" type="ORF">B0A49_09425</name>
</gene>
<dbReference type="Pfam" id="PF01433">
    <property type="entry name" value="Peptidase_M1"/>
    <property type="match status" value="1"/>
</dbReference>
<dbReference type="InterPro" id="IPR027268">
    <property type="entry name" value="Peptidase_M4/M1_CTD_sf"/>
</dbReference>
<dbReference type="GO" id="GO:0043171">
    <property type="term" value="P:peptide catabolic process"/>
    <property type="evidence" value="ECO:0007669"/>
    <property type="project" value="TreeGrafter"/>
</dbReference>
<organism evidence="15 16">
    <name type="scientific">Cryomyces minteri</name>
    <dbReference type="NCBI Taxonomy" id="331657"/>
    <lineage>
        <taxon>Eukaryota</taxon>
        <taxon>Fungi</taxon>
        <taxon>Dikarya</taxon>
        <taxon>Ascomycota</taxon>
        <taxon>Pezizomycotina</taxon>
        <taxon>Dothideomycetes</taxon>
        <taxon>Dothideomycetes incertae sedis</taxon>
        <taxon>Cryomyces</taxon>
    </lineage>
</organism>
<evidence type="ECO:0000256" key="8">
    <source>
        <dbReference type="PIRSR" id="PIRSR634016-1"/>
    </source>
</evidence>
<dbReference type="GO" id="GO:0008270">
    <property type="term" value="F:zinc ion binding"/>
    <property type="evidence" value="ECO:0007669"/>
    <property type="project" value="UniProtKB-UniRule"/>
</dbReference>
<evidence type="ECO:0000256" key="2">
    <source>
        <dbReference type="ARBA" id="ARBA00022438"/>
    </source>
</evidence>
<feature type="binding site" evidence="9">
    <location>
        <position position="306"/>
    </location>
    <ligand>
        <name>Zn(2+)</name>
        <dbReference type="ChEBI" id="CHEBI:29105"/>
        <note>catalytic</note>
    </ligand>
</feature>
<evidence type="ECO:0000256" key="5">
    <source>
        <dbReference type="ARBA" id="ARBA00022801"/>
    </source>
</evidence>
<evidence type="ECO:0000259" key="14">
    <source>
        <dbReference type="Pfam" id="PF17900"/>
    </source>
</evidence>
<dbReference type="GO" id="GO:0005737">
    <property type="term" value="C:cytoplasm"/>
    <property type="evidence" value="ECO:0007669"/>
    <property type="project" value="TreeGrafter"/>
</dbReference>
<reference evidence="15 16" key="1">
    <citation type="submission" date="2017-03" db="EMBL/GenBank/DDBJ databases">
        <title>Genomes of endolithic fungi from Antarctica.</title>
        <authorList>
            <person name="Coleine C."/>
            <person name="Masonjones S."/>
            <person name="Stajich J.E."/>
        </authorList>
    </citation>
    <scope>NUCLEOTIDE SEQUENCE [LARGE SCALE GENOMIC DNA]</scope>
    <source>
        <strain evidence="15 16">CCFEE 5187</strain>
    </source>
</reference>
<dbReference type="EMBL" id="NAJN01001393">
    <property type="protein sequence ID" value="TKA63497.1"/>
    <property type="molecule type" value="Genomic_DNA"/>
</dbReference>
<dbReference type="GO" id="GO:0070006">
    <property type="term" value="F:metalloaminopeptidase activity"/>
    <property type="evidence" value="ECO:0007669"/>
    <property type="project" value="TreeGrafter"/>
</dbReference>
<dbReference type="Pfam" id="PF17900">
    <property type="entry name" value="Peptidase_M1_N"/>
    <property type="match status" value="1"/>
</dbReference>
<dbReference type="PANTHER" id="PTHR11533">
    <property type="entry name" value="PROTEASE M1 ZINC METALLOPROTEASE"/>
    <property type="match status" value="1"/>
</dbReference>
<dbReference type="FunFam" id="2.60.40.1910:FF:000004">
    <property type="entry name" value="Aminopeptidase"/>
    <property type="match status" value="1"/>
</dbReference>
<comment type="cofactor">
    <cofactor evidence="9 11">
        <name>Zn(2+)</name>
        <dbReference type="ChEBI" id="CHEBI:29105"/>
    </cofactor>
    <text evidence="9 11">Binds 1 zinc ion per subunit.</text>
</comment>
<dbReference type="PANTHER" id="PTHR11533:SF171">
    <property type="entry name" value="AMINOPEPTIDASE"/>
    <property type="match status" value="1"/>
</dbReference>
<dbReference type="PRINTS" id="PR00756">
    <property type="entry name" value="ALADIPTASE"/>
</dbReference>
<dbReference type="GO" id="GO:0016020">
    <property type="term" value="C:membrane"/>
    <property type="evidence" value="ECO:0007669"/>
    <property type="project" value="TreeGrafter"/>
</dbReference>
<evidence type="ECO:0000256" key="11">
    <source>
        <dbReference type="RuleBase" id="RU364040"/>
    </source>
</evidence>
<dbReference type="InterPro" id="IPR001930">
    <property type="entry name" value="Peptidase_M1"/>
</dbReference>
<comment type="caution">
    <text evidence="15">The sequence shown here is derived from an EMBL/GenBank/DDBJ whole genome shotgun (WGS) entry which is preliminary data.</text>
</comment>
<dbReference type="InterPro" id="IPR034016">
    <property type="entry name" value="M1_APN-typ"/>
</dbReference>
<dbReference type="SUPFAM" id="SSF55486">
    <property type="entry name" value="Metalloproteases ('zincins'), catalytic domain"/>
    <property type="match status" value="1"/>
</dbReference>
<evidence type="ECO:0000313" key="16">
    <source>
        <dbReference type="Proteomes" id="UP000308768"/>
    </source>
</evidence>
<evidence type="ECO:0000256" key="3">
    <source>
        <dbReference type="ARBA" id="ARBA00022670"/>
    </source>
</evidence>
<evidence type="ECO:0000259" key="12">
    <source>
        <dbReference type="Pfam" id="PF01433"/>
    </source>
</evidence>
<dbReference type="InterPro" id="IPR014782">
    <property type="entry name" value="Peptidase_M1_dom"/>
</dbReference>
<keyword evidence="4 9" id="KW-0479">Metal-binding</keyword>
<dbReference type="Gene3D" id="2.60.40.1730">
    <property type="entry name" value="tricorn interacting facor f3 domain"/>
    <property type="match status" value="1"/>
</dbReference>
<feature type="site" description="Transition state stabilizer" evidence="10">
    <location>
        <position position="392"/>
    </location>
</feature>
<dbReference type="Gene3D" id="1.25.50.20">
    <property type="match status" value="1"/>
</dbReference>
<accession>A0A4U0WL49</accession>
<dbReference type="AlphaFoldDB" id="A0A4U0WL49"/>
<dbReference type="Gene3D" id="2.60.40.1910">
    <property type="match status" value="1"/>
</dbReference>
<dbReference type="Proteomes" id="UP000308768">
    <property type="component" value="Unassembled WGS sequence"/>
</dbReference>
<proteinExistence type="inferred from homology"/>
<feature type="domain" description="ERAP1-like C-terminal" evidence="13">
    <location>
        <begin position="525"/>
        <end position="839"/>
    </location>
</feature>
<feature type="binding site" evidence="9">
    <location>
        <position position="310"/>
    </location>
    <ligand>
        <name>Zn(2+)</name>
        <dbReference type="ChEBI" id="CHEBI:29105"/>
        <note>catalytic</note>
    </ligand>
</feature>
<evidence type="ECO:0000313" key="15">
    <source>
        <dbReference type="EMBL" id="TKA63497.1"/>
    </source>
</evidence>
<dbReference type="STRING" id="331657.A0A4U0WL49"/>
<feature type="binding site" evidence="9">
    <location>
        <position position="329"/>
    </location>
    <ligand>
        <name>Zn(2+)</name>
        <dbReference type="ChEBI" id="CHEBI:29105"/>
        <note>catalytic</note>
    </ligand>
</feature>
<dbReference type="InterPro" id="IPR024571">
    <property type="entry name" value="ERAP1-like_C_dom"/>
</dbReference>
<evidence type="ECO:0000256" key="4">
    <source>
        <dbReference type="ARBA" id="ARBA00022723"/>
    </source>
</evidence>
<dbReference type="Pfam" id="PF11838">
    <property type="entry name" value="ERAP1_C"/>
    <property type="match status" value="1"/>
</dbReference>
<dbReference type="FunFam" id="2.60.40.1730:FF:000002">
    <property type="entry name" value="Aminopeptidase"/>
    <property type="match status" value="1"/>
</dbReference>
<dbReference type="OrthoDB" id="10031169at2759"/>
<feature type="active site" description="Proton acceptor" evidence="8">
    <location>
        <position position="307"/>
    </location>
</feature>
<keyword evidence="5 11" id="KW-0378">Hydrolase</keyword>
<evidence type="ECO:0000256" key="7">
    <source>
        <dbReference type="ARBA" id="ARBA00023049"/>
    </source>
</evidence>
<evidence type="ECO:0000256" key="10">
    <source>
        <dbReference type="PIRSR" id="PIRSR634016-4"/>
    </source>
</evidence>
<feature type="domain" description="Peptidase M1 membrane alanine aminopeptidase" evidence="12">
    <location>
        <begin position="258"/>
        <end position="451"/>
    </location>
</feature>
<keyword evidence="3 11" id="KW-0645">Protease</keyword>
<dbReference type="FunFam" id="1.10.390.10:FF:000001">
    <property type="entry name" value="Aminopeptidase"/>
    <property type="match status" value="1"/>
</dbReference>
<dbReference type="GO" id="GO:0006508">
    <property type="term" value="P:proteolysis"/>
    <property type="evidence" value="ECO:0007669"/>
    <property type="project" value="UniProtKB-KW"/>
</dbReference>
<sequence length="863" mass="97081">MASDRDILPDDVKPTNYAISLFDLELGGEFNYQGTVDITLDIKKETKEITLNANDLKIEKAELSTEVGKTQQSMRSTQTLYDHQTQRITLTFDDPIPPSSEAVLSISFSGTMNNIMAGFYRSRYKPVVPAAKSVPRDDEFHYMFSTQFESCDARRALPCFDEPNLKATFDFQIEIPDDQVALSNMPERDVIKGKHKGNKIVSFERTPIMSTYLLAWAVGDFEYVEDFTRRKYNGKSLPVRVYTTKGLVEQGRFALENAHQIVDYFSESHGAMENWGLITYRTTAVLYDELKSDQKYKNRVAYVVSHELAHQWFGNLCTMQWWSELWLNEGFATWVGWYAVDHLYPTWNVWGQFVTESMQTAFQLDSLRTSHPIEVPVRNALEVDQIFDHISYLKGSSVIRMLSGHLTVEVFLKGVSDYLKAHKYGNATTDDLWSALSKASGQDVNAFMDPWIRKIGFPVLTVAEEPGQISVRQSRFLTTGDVKPEEDETTWWIPLGLKTGSKATNLKTGALTVKEDTIRGVDENFYKINTDQTGFYRTNLPPARLAALGEVREKLTIQDKIGLIGDAAALAVSGDGTTAGVLVFVEGFKKEQSYLVWSQIISSLGTIRSIFADDPKATEGLRAFTLQLVTQATDKVGWEFAPEEDYLTGQLRALLISTAGLAGHQGVVSEAQRRFSAYISGEENAIHPSLRSAVFKIAVSEGGRSAYDAVTLDFLNTTSVDGKEIALQALGRVQTEELAADYLRFIFSDRVSVQDVHSGAAALAANAKSRLHLWNYVKTHWTEVREKLGGNMVVLDRFLRLSLSKFASLETEKEIADFFKDKDNKGYDRSLGVLSDTIKGNAKYKERDLELVREWLKAHGYLN</sequence>
<protein>
    <recommendedName>
        <fullName evidence="11">Aminopeptidase</fullName>
        <ecNumber evidence="11">3.4.11.-</ecNumber>
    </recommendedName>
</protein>